<dbReference type="SUPFAM" id="SSF56601">
    <property type="entry name" value="beta-lactamase/transpeptidase-like"/>
    <property type="match status" value="1"/>
</dbReference>
<dbReference type="Gene3D" id="3.40.710.10">
    <property type="entry name" value="DD-peptidase/beta-lactamase superfamily"/>
    <property type="match status" value="1"/>
</dbReference>
<dbReference type="InterPro" id="IPR012338">
    <property type="entry name" value="Beta-lactam/transpept-like"/>
</dbReference>
<reference evidence="5" key="1">
    <citation type="submission" date="2018-05" db="EMBL/GenBank/DDBJ databases">
        <authorList>
            <person name="Lanie J.A."/>
            <person name="Ng W.-L."/>
            <person name="Kazmierczak K.M."/>
            <person name="Andrzejewski T.M."/>
            <person name="Davidsen T.M."/>
            <person name="Wayne K.J."/>
            <person name="Tettelin H."/>
            <person name="Glass J.I."/>
            <person name="Rusch D."/>
            <person name="Podicherti R."/>
            <person name="Tsui H.-C.T."/>
            <person name="Winkler M.E."/>
        </authorList>
    </citation>
    <scope>NUCLEOTIDE SEQUENCE</scope>
</reference>
<dbReference type="GO" id="GO:0005886">
    <property type="term" value="C:plasma membrane"/>
    <property type="evidence" value="ECO:0007669"/>
    <property type="project" value="TreeGrafter"/>
</dbReference>
<evidence type="ECO:0000256" key="1">
    <source>
        <dbReference type="ARBA" id="ARBA00004370"/>
    </source>
</evidence>
<dbReference type="Pfam" id="PF00905">
    <property type="entry name" value="Transpeptidase"/>
    <property type="match status" value="1"/>
</dbReference>
<dbReference type="InterPro" id="IPR050515">
    <property type="entry name" value="Beta-lactam/transpept"/>
</dbReference>
<accession>A0A381S5Q1</accession>
<dbReference type="InterPro" id="IPR001460">
    <property type="entry name" value="PCN-bd_Tpept"/>
</dbReference>
<gene>
    <name evidence="5" type="ORF">METZ01_LOCUS51505</name>
</gene>
<protein>
    <recommendedName>
        <fullName evidence="6">Penicillin-binding protein transpeptidase domain-containing protein</fullName>
    </recommendedName>
</protein>
<dbReference type="InterPro" id="IPR036138">
    <property type="entry name" value="PBP_dimer_sf"/>
</dbReference>
<evidence type="ECO:0000256" key="2">
    <source>
        <dbReference type="ARBA" id="ARBA00023136"/>
    </source>
</evidence>
<dbReference type="GO" id="GO:0071555">
    <property type="term" value="P:cell wall organization"/>
    <property type="evidence" value="ECO:0007669"/>
    <property type="project" value="TreeGrafter"/>
</dbReference>
<name>A0A381S5Q1_9ZZZZ</name>
<evidence type="ECO:0000313" key="5">
    <source>
        <dbReference type="EMBL" id="SUZ98651.1"/>
    </source>
</evidence>
<dbReference type="Gene3D" id="3.30.450.330">
    <property type="match status" value="1"/>
</dbReference>
<evidence type="ECO:0000259" key="3">
    <source>
        <dbReference type="Pfam" id="PF00905"/>
    </source>
</evidence>
<dbReference type="InterPro" id="IPR005311">
    <property type="entry name" value="PBP_dimer"/>
</dbReference>
<feature type="domain" description="Penicillin-binding protein transpeptidase" evidence="3">
    <location>
        <begin position="191"/>
        <end position="473"/>
    </location>
</feature>
<comment type="subcellular location">
    <subcellularLocation>
        <location evidence="1">Membrane</location>
    </subcellularLocation>
</comment>
<evidence type="ECO:0008006" key="6">
    <source>
        <dbReference type="Google" id="ProtNLM"/>
    </source>
</evidence>
<proteinExistence type="predicted"/>
<dbReference type="PANTHER" id="PTHR30627:SF1">
    <property type="entry name" value="PEPTIDOGLYCAN D,D-TRANSPEPTIDASE FTSI"/>
    <property type="match status" value="1"/>
</dbReference>
<dbReference type="GO" id="GO:0008658">
    <property type="term" value="F:penicillin binding"/>
    <property type="evidence" value="ECO:0007669"/>
    <property type="project" value="InterPro"/>
</dbReference>
<dbReference type="SUPFAM" id="SSF56519">
    <property type="entry name" value="Penicillin binding protein dimerisation domain"/>
    <property type="match status" value="1"/>
</dbReference>
<dbReference type="AlphaFoldDB" id="A0A381S5Q1"/>
<feature type="domain" description="Penicillin-binding protein dimerisation" evidence="4">
    <location>
        <begin position="32"/>
        <end position="166"/>
    </location>
</feature>
<evidence type="ECO:0000259" key="4">
    <source>
        <dbReference type="Pfam" id="PF03717"/>
    </source>
</evidence>
<dbReference type="PANTHER" id="PTHR30627">
    <property type="entry name" value="PEPTIDOGLYCAN D,D-TRANSPEPTIDASE"/>
    <property type="match status" value="1"/>
</dbReference>
<organism evidence="5">
    <name type="scientific">marine metagenome</name>
    <dbReference type="NCBI Taxonomy" id="408172"/>
    <lineage>
        <taxon>unclassified sequences</taxon>
        <taxon>metagenomes</taxon>
        <taxon>ecological metagenomes</taxon>
    </lineage>
</organism>
<dbReference type="EMBL" id="UINC01002625">
    <property type="protein sequence ID" value="SUZ98651.1"/>
    <property type="molecule type" value="Genomic_DNA"/>
</dbReference>
<dbReference type="Gene3D" id="3.90.1310.10">
    <property type="entry name" value="Penicillin-binding protein 2a (Domain 2)"/>
    <property type="match status" value="1"/>
</dbReference>
<keyword evidence="2" id="KW-0472">Membrane</keyword>
<dbReference type="Pfam" id="PF03717">
    <property type="entry name" value="PBP_dimer"/>
    <property type="match status" value="1"/>
</dbReference>
<sequence>MICFIYSLKVFYLGSLNFKLQPKKIEYIKQNSRADIVDNNGDFIAKSVNTLTVGINPNLIIDKKKLLINLQLIFPEKDFSEIKKKTNNKKYFRLEKELSQNQIEKLRLLGDKSIKFEKLLTRLYSQKNLFSHILGQIDDENNGISGIEKFFDYELKKRTDSLKLTVDTNIQFLIREELIKAQEIFKNIGSTAILMNVNNGNILSMISLPDFNLNKRAEIKDVKYINRATKGVYELGSVFKTFTIAAGLDEGIIEPETEFLNLKKQISCSKYTIKNYDNKIPSNLTAEQILIRSVNIGSVRIGQKLGIEKFKSFLEKIGILSKIEFDIEEVGQPIPFRWGKCKLATTSYGHGITTTPLQVAKGYSIIANGGYDIKPTLIKKDLKNQVRKRILNKGISEKINPILRKIVSTKEGTAGFANVPGYEVGGKTGTAQQAIKGGYSKVKINTFAAIFPTSKPKYVLLVLLEDPKLSKNYVYNYRNKKGSYTGTPFNTAGWTSVEIAGKIIEKIGPILATKYIEAN</sequence>